<proteinExistence type="inferred from homology"/>
<dbReference type="Gene3D" id="2.40.170.20">
    <property type="entry name" value="TonB-dependent receptor, beta-barrel domain"/>
    <property type="match status" value="1"/>
</dbReference>
<gene>
    <name evidence="12" type="ORF">EHV23_10915</name>
</gene>
<evidence type="ECO:0000256" key="1">
    <source>
        <dbReference type="ARBA" id="ARBA00004571"/>
    </source>
</evidence>
<evidence type="ECO:0000256" key="10">
    <source>
        <dbReference type="SAM" id="SignalP"/>
    </source>
</evidence>
<sequence>MKLSLLAAAIGAMMTPAWAHTQDGADSGGTGKLMAGPEAAAGIPVLTGPRRHDNFSHRGELHDGQHTGNFSGERMLTGVDAVPVPLWPSRALPPMQNLRSVGLYEIAPVDPIGDGMGGVPEAHAVNRFLRRHLDTSDGARLLADLPEVHLQGAGGLSSLPFIRGLGADRLRLVIDDQDVTGVPVRALNPVLSHLDPQRVRRLYAWPGVAPVSVGGDSIGGGIVIETAGPRFADGPSDPLSGGHWGAHYRTNGQGIDFLYGAYYATDTLGLRYQGGWARSQNVRAGGNFKAAGAGRDGNPVLRADEIGSSSFRAQHHQLAAAWTAGTHMLEAEIGWESVPFQGLPTQRLDLTDSEAGMAGLRYRGMYGWGDLKARVWHQRIRNHLDTGRDRALRTDGLRARNEGTTDGVRVQADVMQGSRDILRLGVEGLSEKQDTGWQTAAARNTVWTLDDGRRERVGGFAEWERNWNADWSTLVGVRYTRVTTRAGAVSATGPLDGWATDAAAFNAATRETTDNHGDFSALASYAPRMGHRYELGLARATRSPSLAERYGWSTSALAAGVAGLPGDGNGFVGNPALKPEVANTISATASWEDPTGPMRWGMSVTAWASRIRNHVDVARCVEDQCGSGNADVTGRFVMLRAVNQNASTHGMDLRVHRGLGDRKMLGDAFVVHGQLSWMRGRNDVTDDNLYGVMPGRLRLALEMNWSDDRLGLRNTLEWEGVQPRKRLSAVRNEVRTPGYGLIHWRNRLIIGMVGLDFGIENLLDRRYTLTGGEAWVGQGNTTTLDSVPWGVAMPGPGRTYMVGLTYRF</sequence>
<comment type="similarity">
    <text evidence="2">Belongs to the TonB-dependent receptor family.</text>
</comment>
<keyword evidence="7" id="KW-0472">Membrane</keyword>
<protein>
    <submittedName>
        <fullName evidence="12">TonB-dependent receptor</fullName>
    </submittedName>
</protein>
<evidence type="ECO:0000256" key="3">
    <source>
        <dbReference type="ARBA" id="ARBA00022448"/>
    </source>
</evidence>
<keyword evidence="3" id="KW-0813">Transport</keyword>
<dbReference type="InterPro" id="IPR000531">
    <property type="entry name" value="Beta-barrel_TonB"/>
</dbReference>
<keyword evidence="6" id="KW-0798">TonB box</keyword>
<dbReference type="PANTHER" id="PTHR30069:SF49">
    <property type="entry name" value="OUTER MEMBRANE PROTEIN C"/>
    <property type="match status" value="1"/>
</dbReference>
<evidence type="ECO:0000259" key="11">
    <source>
        <dbReference type="Pfam" id="PF00593"/>
    </source>
</evidence>
<evidence type="ECO:0000256" key="8">
    <source>
        <dbReference type="ARBA" id="ARBA00023170"/>
    </source>
</evidence>
<accession>A0A426FME0</accession>
<evidence type="ECO:0000256" key="4">
    <source>
        <dbReference type="ARBA" id="ARBA00022452"/>
    </source>
</evidence>
<evidence type="ECO:0000256" key="9">
    <source>
        <dbReference type="ARBA" id="ARBA00023237"/>
    </source>
</evidence>
<dbReference type="SUPFAM" id="SSF56935">
    <property type="entry name" value="Porins"/>
    <property type="match status" value="1"/>
</dbReference>
<keyword evidence="9" id="KW-0998">Cell outer membrane</keyword>
<dbReference type="Gene3D" id="2.170.130.10">
    <property type="entry name" value="TonB-dependent receptor, plug domain"/>
    <property type="match status" value="1"/>
</dbReference>
<evidence type="ECO:0000256" key="6">
    <source>
        <dbReference type="ARBA" id="ARBA00023077"/>
    </source>
</evidence>
<evidence type="ECO:0000313" key="13">
    <source>
        <dbReference type="Proteomes" id="UP000270261"/>
    </source>
</evidence>
<dbReference type="AlphaFoldDB" id="A0A426FME0"/>
<reference evidence="12 13" key="1">
    <citation type="submission" date="2018-11" db="EMBL/GenBank/DDBJ databases">
        <title>Genome sequencing of Lautropia sp. KCOM 2505 (= ChDC F240).</title>
        <authorList>
            <person name="Kook J.-K."/>
            <person name="Park S.-N."/>
            <person name="Lim Y.K."/>
        </authorList>
    </citation>
    <scope>NUCLEOTIDE SEQUENCE [LARGE SCALE GENOMIC DNA]</scope>
    <source>
        <strain evidence="12 13">KCOM 2505</strain>
    </source>
</reference>
<dbReference type="Proteomes" id="UP000270261">
    <property type="component" value="Unassembled WGS sequence"/>
</dbReference>
<dbReference type="InterPro" id="IPR036942">
    <property type="entry name" value="Beta-barrel_TonB_sf"/>
</dbReference>
<evidence type="ECO:0000313" key="12">
    <source>
        <dbReference type="EMBL" id="RRN43900.1"/>
    </source>
</evidence>
<keyword evidence="8 12" id="KW-0675">Receptor</keyword>
<dbReference type="GO" id="GO:0044718">
    <property type="term" value="P:siderophore transmembrane transport"/>
    <property type="evidence" value="ECO:0007669"/>
    <property type="project" value="TreeGrafter"/>
</dbReference>
<dbReference type="InterPro" id="IPR039426">
    <property type="entry name" value="TonB-dep_rcpt-like"/>
</dbReference>
<keyword evidence="13" id="KW-1185">Reference proteome</keyword>
<dbReference type="GO" id="GO:0015344">
    <property type="term" value="F:siderophore uptake transmembrane transporter activity"/>
    <property type="evidence" value="ECO:0007669"/>
    <property type="project" value="TreeGrafter"/>
</dbReference>
<name>A0A426FME0_9BURK</name>
<keyword evidence="4" id="KW-1134">Transmembrane beta strand</keyword>
<keyword evidence="10" id="KW-0732">Signal</keyword>
<comment type="caution">
    <text evidence="12">The sequence shown here is derived from an EMBL/GenBank/DDBJ whole genome shotgun (WGS) entry which is preliminary data.</text>
</comment>
<organism evidence="12 13">
    <name type="scientific">Lautropia dentalis</name>
    <dbReference type="NCBI Taxonomy" id="2490857"/>
    <lineage>
        <taxon>Bacteria</taxon>
        <taxon>Pseudomonadati</taxon>
        <taxon>Pseudomonadota</taxon>
        <taxon>Betaproteobacteria</taxon>
        <taxon>Burkholderiales</taxon>
        <taxon>Burkholderiaceae</taxon>
        <taxon>Lautropia</taxon>
    </lineage>
</organism>
<dbReference type="Pfam" id="PF00593">
    <property type="entry name" value="TonB_dep_Rec_b-barrel"/>
    <property type="match status" value="1"/>
</dbReference>
<feature type="signal peptide" evidence="10">
    <location>
        <begin position="1"/>
        <end position="19"/>
    </location>
</feature>
<evidence type="ECO:0000256" key="5">
    <source>
        <dbReference type="ARBA" id="ARBA00022692"/>
    </source>
</evidence>
<feature type="chain" id="PRO_5019377218" evidence="10">
    <location>
        <begin position="20"/>
        <end position="808"/>
    </location>
</feature>
<keyword evidence="5" id="KW-0812">Transmembrane</keyword>
<evidence type="ECO:0000256" key="7">
    <source>
        <dbReference type="ARBA" id="ARBA00023136"/>
    </source>
</evidence>
<dbReference type="RefSeq" id="WP_125096100.1">
    <property type="nucleotide sequence ID" value="NZ_RRUE01000002.1"/>
</dbReference>
<dbReference type="EMBL" id="RRUE01000002">
    <property type="protein sequence ID" value="RRN43900.1"/>
    <property type="molecule type" value="Genomic_DNA"/>
</dbReference>
<dbReference type="PANTHER" id="PTHR30069">
    <property type="entry name" value="TONB-DEPENDENT OUTER MEMBRANE RECEPTOR"/>
    <property type="match status" value="1"/>
</dbReference>
<comment type="subcellular location">
    <subcellularLocation>
        <location evidence="1">Cell outer membrane</location>
        <topology evidence="1">Multi-pass membrane protein</topology>
    </subcellularLocation>
</comment>
<dbReference type="OrthoDB" id="5332150at2"/>
<feature type="domain" description="TonB-dependent receptor-like beta-barrel" evidence="11">
    <location>
        <begin position="352"/>
        <end position="743"/>
    </location>
</feature>
<dbReference type="InterPro" id="IPR037066">
    <property type="entry name" value="Plug_dom_sf"/>
</dbReference>
<evidence type="ECO:0000256" key="2">
    <source>
        <dbReference type="ARBA" id="ARBA00009810"/>
    </source>
</evidence>
<dbReference type="GO" id="GO:0009279">
    <property type="term" value="C:cell outer membrane"/>
    <property type="evidence" value="ECO:0007669"/>
    <property type="project" value="UniProtKB-SubCell"/>
</dbReference>